<name>A0A812ML07_9DINO</name>
<proteinExistence type="predicted"/>
<reference evidence="1" key="1">
    <citation type="submission" date="2021-02" db="EMBL/GenBank/DDBJ databases">
        <authorList>
            <person name="Dougan E. K."/>
            <person name="Rhodes N."/>
            <person name="Thang M."/>
            <person name="Chan C."/>
        </authorList>
    </citation>
    <scope>NUCLEOTIDE SEQUENCE</scope>
</reference>
<evidence type="ECO:0000313" key="2">
    <source>
        <dbReference type="Proteomes" id="UP000601435"/>
    </source>
</evidence>
<gene>
    <name evidence="1" type="ORF">SNEC2469_LOCUS5967</name>
</gene>
<protein>
    <recommendedName>
        <fullName evidence="3">Pentatricopeptide repeat-containing protein, chloroplastic</fullName>
    </recommendedName>
</protein>
<organism evidence="1 2">
    <name type="scientific">Symbiodinium necroappetens</name>
    <dbReference type="NCBI Taxonomy" id="1628268"/>
    <lineage>
        <taxon>Eukaryota</taxon>
        <taxon>Sar</taxon>
        <taxon>Alveolata</taxon>
        <taxon>Dinophyceae</taxon>
        <taxon>Suessiales</taxon>
        <taxon>Symbiodiniaceae</taxon>
        <taxon>Symbiodinium</taxon>
    </lineage>
</organism>
<dbReference type="AlphaFoldDB" id="A0A812ML07"/>
<sequence length="178" mass="18769">MLACNKAGKWDLSLSLLRDACDEGKSEDWLPEETVSVVGAGLGACAESGAWQQALLLLEKVNQAVAEPANAKALSPWVREARSTAMLAAIRAAAWEPCLALLDLQGAPSEQLAALGCAVRACGLGRNWQGALELSAKAKARALKEEWGNIWSAQSWACQASDAPQPVAAGFRILSLPM</sequence>
<comment type="caution">
    <text evidence="1">The sequence shown here is derived from an EMBL/GenBank/DDBJ whole genome shotgun (WGS) entry which is preliminary data.</text>
</comment>
<evidence type="ECO:0000313" key="1">
    <source>
        <dbReference type="EMBL" id="CAE7261127.1"/>
    </source>
</evidence>
<dbReference type="Proteomes" id="UP000601435">
    <property type="component" value="Unassembled WGS sequence"/>
</dbReference>
<dbReference type="OrthoDB" id="10516588at2759"/>
<accession>A0A812ML07</accession>
<keyword evidence="2" id="KW-1185">Reference proteome</keyword>
<evidence type="ECO:0008006" key="3">
    <source>
        <dbReference type="Google" id="ProtNLM"/>
    </source>
</evidence>
<dbReference type="EMBL" id="CAJNJA010010697">
    <property type="protein sequence ID" value="CAE7261127.1"/>
    <property type="molecule type" value="Genomic_DNA"/>
</dbReference>